<gene>
    <name evidence="1" type="ORF">CJD38_07060</name>
</gene>
<keyword evidence="2" id="KW-1185">Reference proteome</keyword>
<evidence type="ECO:0000313" key="1">
    <source>
        <dbReference type="EMBL" id="PTU32401.1"/>
    </source>
</evidence>
<sequence>MSRSKVSKSSWVAQYLESAPEKYEGFNHFEQRLLQSLHENGCIGIDMPAVHEKQAAVKQALELYESVISAKSDPEALALIAARPLSGWGVLGLILIAHERGNSRRAGKGPKTKEEKYAAQNEEGRKYFLAQWTLRTQRKEKLSQDDFLDILYPILLRDFNIRAKRSTVKRDWFKPL</sequence>
<organism evidence="1 2">
    <name type="scientific">Stenotrophobium rhamnosiphilum</name>
    <dbReference type="NCBI Taxonomy" id="2029166"/>
    <lineage>
        <taxon>Bacteria</taxon>
        <taxon>Pseudomonadati</taxon>
        <taxon>Pseudomonadota</taxon>
        <taxon>Gammaproteobacteria</taxon>
        <taxon>Nevskiales</taxon>
        <taxon>Nevskiaceae</taxon>
        <taxon>Stenotrophobium</taxon>
    </lineage>
</organism>
<dbReference type="RefSeq" id="WP_107939595.1">
    <property type="nucleotide sequence ID" value="NZ_QANS01000002.1"/>
</dbReference>
<evidence type="ECO:0000313" key="2">
    <source>
        <dbReference type="Proteomes" id="UP000244248"/>
    </source>
</evidence>
<proteinExistence type="predicted"/>
<dbReference type="OrthoDB" id="9799841at2"/>
<accession>A0A2T5MIJ9</accession>
<reference evidence="1 2" key="1">
    <citation type="submission" date="2018-04" db="EMBL/GenBank/DDBJ databases">
        <title>Novel species isolated from glacier.</title>
        <authorList>
            <person name="Liu Q."/>
            <person name="Xin Y.-H."/>
        </authorList>
    </citation>
    <scope>NUCLEOTIDE SEQUENCE [LARGE SCALE GENOMIC DNA]</scope>
    <source>
        <strain evidence="1 2">GT1R17</strain>
    </source>
</reference>
<dbReference type="AlphaFoldDB" id="A0A2T5MIJ9"/>
<comment type="caution">
    <text evidence="1">The sequence shown here is derived from an EMBL/GenBank/DDBJ whole genome shotgun (WGS) entry which is preliminary data.</text>
</comment>
<dbReference type="EMBL" id="QANS01000002">
    <property type="protein sequence ID" value="PTU32401.1"/>
    <property type="molecule type" value="Genomic_DNA"/>
</dbReference>
<name>A0A2T5MIJ9_9GAMM</name>
<protein>
    <submittedName>
        <fullName evidence="1">Uncharacterized protein</fullName>
    </submittedName>
</protein>
<dbReference type="Proteomes" id="UP000244248">
    <property type="component" value="Unassembled WGS sequence"/>
</dbReference>